<name>A0A2J6PXV5_9HELO</name>
<sequence>MLPGFKCDALKSDPKHRGIRASPPTLLVVLEFAERIRLPIDHTQSQSDTVGKLFVLLPTPFEGGQWEVTQSESQTSSTFRTNLKTTTTTLQWAAIRANCNVTIHPIQRGHQIILKYNLVVSQRVGGLLLSTPNKSRMCFTNPSNFPLYARVKNLLGSPGFMSKGGRLGVYCRYAYFHTKPNTKKVMPQALQGIDMVFYSIFCSLGLKPEVRPLFDVSMIGDLIDDIYEYGYPYEHEKEWYKREPLCFAEMMGFDREEVKCSREFPDFLSQEEWKETFEEHAAIGRERPWKEYYDVKWLNEPGPGTEELALVNYSVADDDDAHYMEAGDVRLSERHYSHLVIIVQVPKMADRELAEA</sequence>
<organism evidence="1 2">
    <name type="scientific">Hyaloscypha hepaticicola</name>
    <dbReference type="NCBI Taxonomy" id="2082293"/>
    <lineage>
        <taxon>Eukaryota</taxon>
        <taxon>Fungi</taxon>
        <taxon>Dikarya</taxon>
        <taxon>Ascomycota</taxon>
        <taxon>Pezizomycotina</taxon>
        <taxon>Leotiomycetes</taxon>
        <taxon>Helotiales</taxon>
        <taxon>Hyaloscyphaceae</taxon>
        <taxon>Hyaloscypha</taxon>
    </lineage>
</organism>
<gene>
    <name evidence="1" type="ORF">NA56DRAFT_706406</name>
</gene>
<proteinExistence type="predicted"/>
<evidence type="ECO:0000313" key="1">
    <source>
        <dbReference type="EMBL" id="PMD18872.1"/>
    </source>
</evidence>
<dbReference type="EMBL" id="KZ613492">
    <property type="protein sequence ID" value="PMD18872.1"/>
    <property type="molecule type" value="Genomic_DNA"/>
</dbReference>
<dbReference type="OrthoDB" id="27483at2759"/>
<evidence type="ECO:0000313" key="2">
    <source>
        <dbReference type="Proteomes" id="UP000235672"/>
    </source>
</evidence>
<dbReference type="Proteomes" id="UP000235672">
    <property type="component" value="Unassembled WGS sequence"/>
</dbReference>
<accession>A0A2J6PXV5</accession>
<protein>
    <submittedName>
        <fullName evidence="1">Uncharacterized protein</fullName>
    </submittedName>
</protein>
<keyword evidence="2" id="KW-1185">Reference proteome</keyword>
<dbReference type="AlphaFoldDB" id="A0A2J6PXV5"/>
<reference evidence="1 2" key="1">
    <citation type="submission" date="2016-05" db="EMBL/GenBank/DDBJ databases">
        <title>A degradative enzymes factory behind the ericoid mycorrhizal symbiosis.</title>
        <authorList>
            <consortium name="DOE Joint Genome Institute"/>
            <person name="Martino E."/>
            <person name="Morin E."/>
            <person name="Grelet G."/>
            <person name="Kuo A."/>
            <person name="Kohler A."/>
            <person name="Daghino S."/>
            <person name="Barry K."/>
            <person name="Choi C."/>
            <person name="Cichocki N."/>
            <person name="Clum A."/>
            <person name="Copeland A."/>
            <person name="Hainaut M."/>
            <person name="Haridas S."/>
            <person name="Labutti K."/>
            <person name="Lindquist E."/>
            <person name="Lipzen A."/>
            <person name="Khouja H.-R."/>
            <person name="Murat C."/>
            <person name="Ohm R."/>
            <person name="Olson A."/>
            <person name="Spatafora J."/>
            <person name="Veneault-Fourrey C."/>
            <person name="Henrissat B."/>
            <person name="Grigoriev I."/>
            <person name="Martin F."/>
            <person name="Perotto S."/>
        </authorList>
    </citation>
    <scope>NUCLEOTIDE SEQUENCE [LARGE SCALE GENOMIC DNA]</scope>
    <source>
        <strain evidence="1 2">UAMH 7357</strain>
    </source>
</reference>